<dbReference type="AlphaFoldDB" id="A0AA37STC5"/>
<gene>
    <name evidence="1" type="ORF">GCM10007940_23200</name>
</gene>
<comment type="caution">
    <text evidence="1">The sequence shown here is derived from an EMBL/GenBank/DDBJ whole genome shotgun (WGS) entry which is preliminary data.</text>
</comment>
<protein>
    <submittedName>
        <fullName evidence="1">DUF3052 domain-containing protein</fullName>
    </submittedName>
</protein>
<sequence length="152" mass="17412">MVEFLKILKLVKIIWMELSGYSGTPLAKKLGVKEGFQFLLRNEPSHYFDLFSDFPKTAEEVEIPEVGSLDFIHVFVKSDQELVEITSEAKEYLKKSGMLWVSWPKGSSKIVSSINRESVRAFVLSIGLVDIKVCSVDKDWSALKFVYRTKDR</sequence>
<dbReference type="EMBL" id="BSOH01000014">
    <property type="protein sequence ID" value="GLR17705.1"/>
    <property type="molecule type" value="Genomic_DNA"/>
</dbReference>
<reference evidence="1" key="2">
    <citation type="submission" date="2023-01" db="EMBL/GenBank/DDBJ databases">
        <title>Draft genome sequence of Portibacter lacus strain NBRC 108769.</title>
        <authorList>
            <person name="Sun Q."/>
            <person name="Mori K."/>
        </authorList>
    </citation>
    <scope>NUCLEOTIDE SEQUENCE</scope>
    <source>
        <strain evidence="1">NBRC 108769</strain>
    </source>
</reference>
<evidence type="ECO:0000313" key="1">
    <source>
        <dbReference type="EMBL" id="GLR17705.1"/>
    </source>
</evidence>
<organism evidence="1 2">
    <name type="scientific">Portibacter lacus</name>
    <dbReference type="NCBI Taxonomy" id="1099794"/>
    <lineage>
        <taxon>Bacteria</taxon>
        <taxon>Pseudomonadati</taxon>
        <taxon>Bacteroidota</taxon>
        <taxon>Saprospiria</taxon>
        <taxon>Saprospirales</taxon>
        <taxon>Haliscomenobacteraceae</taxon>
        <taxon>Portibacter</taxon>
    </lineage>
</organism>
<proteinExistence type="predicted"/>
<dbReference type="Proteomes" id="UP001156666">
    <property type="component" value="Unassembled WGS sequence"/>
</dbReference>
<reference evidence="1" key="1">
    <citation type="journal article" date="2014" name="Int. J. Syst. Evol. Microbiol.">
        <title>Complete genome sequence of Corynebacterium casei LMG S-19264T (=DSM 44701T), isolated from a smear-ripened cheese.</title>
        <authorList>
            <consortium name="US DOE Joint Genome Institute (JGI-PGF)"/>
            <person name="Walter F."/>
            <person name="Albersmeier A."/>
            <person name="Kalinowski J."/>
            <person name="Ruckert C."/>
        </authorList>
    </citation>
    <scope>NUCLEOTIDE SEQUENCE</scope>
    <source>
        <strain evidence="1">NBRC 108769</strain>
    </source>
</reference>
<accession>A0AA37STC5</accession>
<evidence type="ECO:0000313" key="2">
    <source>
        <dbReference type="Proteomes" id="UP001156666"/>
    </source>
</evidence>
<name>A0AA37STC5_9BACT</name>
<keyword evidence="2" id="KW-1185">Reference proteome</keyword>